<feature type="region of interest" description="Disordered" evidence="5">
    <location>
        <begin position="132"/>
        <end position="153"/>
    </location>
</feature>
<proteinExistence type="inferred from homology"/>
<evidence type="ECO:0000259" key="6">
    <source>
        <dbReference type="PROSITE" id="PS00028"/>
    </source>
</evidence>
<evidence type="ECO:0000256" key="4">
    <source>
        <dbReference type="ARBA" id="ARBA00023228"/>
    </source>
</evidence>
<keyword evidence="4" id="KW-0458">Lysosome</keyword>
<dbReference type="OrthoDB" id="10044187at2759"/>
<dbReference type="EMBL" id="MU827302">
    <property type="protein sequence ID" value="KAJ7365736.1"/>
    <property type="molecule type" value="Genomic_DNA"/>
</dbReference>
<organism evidence="7 8">
    <name type="scientific">Desmophyllum pertusum</name>
    <dbReference type="NCBI Taxonomy" id="174260"/>
    <lineage>
        <taxon>Eukaryota</taxon>
        <taxon>Metazoa</taxon>
        <taxon>Cnidaria</taxon>
        <taxon>Anthozoa</taxon>
        <taxon>Hexacorallia</taxon>
        <taxon>Scleractinia</taxon>
        <taxon>Caryophylliina</taxon>
        <taxon>Caryophylliidae</taxon>
        <taxon>Desmophyllum</taxon>
    </lineage>
</organism>
<keyword evidence="8" id="KW-1185">Reference proteome</keyword>
<comment type="subcellular location">
    <subcellularLocation>
        <location evidence="1">Lysosome membrane</location>
    </subcellularLocation>
</comment>
<evidence type="ECO:0000313" key="7">
    <source>
        <dbReference type="EMBL" id="KAJ7365736.1"/>
    </source>
</evidence>
<dbReference type="AlphaFoldDB" id="A0A9W9YT79"/>
<dbReference type="PROSITE" id="PS00028">
    <property type="entry name" value="ZINC_FINGER_C2H2_1"/>
    <property type="match status" value="1"/>
</dbReference>
<evidence type="ECO:0000313" key="8">
    <source>
        <dbReference type="Proteomes" id="UP001163046"/>
    </source>
</evidence>
<dbReference type="GO" id="GO:0099078">
    <property type="term" value="C:BORC complex"/>
    <property type="evidence" value="ECO:0007669"/>
    <property type="project" value="TreeGrafter"/>
</dbReference>
<dbReference type="PANTHER" id="PTHR21146">
    <property type="entry name" value="MEF2B PROTEIN"/>
    <property type="match status" value="1"/>
</dbReference>
<comment type="similarity">
    <text evidence="2">Belongs to the BORCS8 family.</text>
</comment>
<evidence type="ECO:0000256" key="5">
    <source>
        <dbReference type="SAM" id="MobiDB-lite"/>
    </source>
</evidence>
<evidence type="ECO:0000256" key="3">
    <source>
        <dbReference type="ARBA" id="ARBA00023136"/>
    </source>
</evidence>
<accession>A0A9W9YT79</accession>
<reference evidence="7" key="1">
    <citation type="submission" date="2023-01" db="EMBL/GenBank/DDBJ databases">
        <title>Genome assembly of the deep-sea coral Lophelia pertusa.</title>
        <authorList>
            <person name="Herrera S."/>
            <person name="Cordes E."/>
        </authorList>
    </citation>
    <scope>NUCLEOTIDE SEQUENCE</scope>
    <source>
        <strain evidence="7">USNM1676648</strain>
        <tissue evidence="7">Polyp</tissue>
    </source>
</reference>
<keyword evidence="3" id="KW-0472">Membrane</keyword>
<feature type="domain" description="C2H2-type" evidence="6">
    <location>
        <begin position="164"/>
        <end position="185"/>
    </location>
</feature>
<evidence type="ECO:0000256" key="1">
    <source>
        <dbReference type="ARBA" id="ARBA00004656"/>
    </source>
</evidence>
<dbReference type="InterPro" id="IPR019320">
    <property type="entry name" value="BORCS8"/>
</dbReference>
<sequence>MAGISELYTAKAMLDSQMVHMGKQADIGSLEFSNQETEYKLRRVTEKFLENIHTMLNEPSVGLYRVQEHVRRSLPQLVDRKIEMQSLHKKVQGISYDVEYSLKTVQSMRNISHFTIIQECLKSAIASKKNLDRRKLERKDQKPDASGDTDDEPEVLESVEGFICPNCMQTWSDQEELLQHWQSAHEHMSQGIPMNDTSCSQDSLQSDCYNPWKTEVWKDVTSCCK</sequence>
<comment type="caution">
    <text evidence="7">The sequence shown here is derived from an EMBL/GenBank/DDBJ whole genome shotgun (WGS) entry which is preliminary data.</text>
</comment>
<dbReference type="SUPFAM" id="SSF118359">
    <property type="entry name" value="Expressed protein At2g23090/F21P24.15"/>
    <property type="match status" value="1"/>
</dbReference>
<dbReference type="Proteomes" id="UP001163046">
    <property type="component" value="Unassembled WGS sequence"/>
</dbReference>
<protein>
    <submittedName>
        <fullName evidence="7">BLOC-1- complex subunit 8</fullName>
    </submittedName>
</protein>
<dbReference type="PANTHER" id="PTHR21146:SF0">
    <property type="entry name" value="BLOC-1-RELATED COMPLEX SUBUNIT 8"/>
    <property type="match status" value="1"/>
</dbReference>
<feature type="compositionally biased region" description="Basic and acidic residues" evidence="5">
    <location>
        <begin position="132"/>
        <end position="145"/>
    </location>
</feature>
<gene>
    <name evidence="7" type="primary">MEF2BNB_2</name>
    <name evidence="7" type="ORF">OS493_002452</name>
</gene>
<dbReference type="Pfam" id="PF10167">
    <property type="entry name" value="BORCS8"/>
    <property type="match status" value="1"/>
</dbReference>
<name>A0A9W9YT79_9CNID</name>
<dbReference type="InterPro" id="IPR013087">
    <property type="entry name" value="Znf_C2H2_type"/>
</dbReference>
<dbReference type="GO" id="GO:0005765">
    <property type="term" value="C:lysosomal membrane"/>
    <property type="evidence" value="ECO:0007669"/>
    <property type="project" value="UniProtKB-SubCell"/>
</dbReference>
<evidence type="ECO:0000256" key="2">
    <source>
        <dbReference type="ARBA" id="ARBA00010463"/>
    </source>
</evidence>